<dbReference type="AlphaFoldDB" id="A0A2W5CXP6"/>
<comment type="caution">
    <text evidence="1">The sequence shown here is derived from an EMBL/GenBank/DDBJ whole genome shotgun (WGS) entry which is preliminary data.</text>
</comment>
<accession>A0A2W5CXP6</accession>
<sequence length="79" mass="9340">MLARDALTRLYELWQPTAHGNDFERQAEYTLLAVQRLFNDWNQRGENDEELLTQMLWLLEQRDLVTAQKEYLADLGPSS</sequence>
<evidence type="ECO:0000313" key="2">
    <source>
        <dbReference type="Proteomes" id="UP000249198"/>
    </source>
</evidence>
<organism evidence="1 2">
    <name type="scientific">Pseudomonas kuykendallii</name>
    <dbReference type="NCBI Taxonomy" id="1007099"/>
    <lineage>
        <taxon>Bacteria</taxon>
        <taxon>Pseudomonadati</taxon>
        <taxon>Pseudomonadota</taxon>
        <taxon>Gammaproteobacteria</taxon>
        <taxon>Pseudomonadales</taxon>
        <taxon>Pseudomonadaceae</taxon>
        <taxon>Pseudomonas</taxon>
    </lineage>
</organism>
<reference evidence="1 2" key="1">
    <citation type="submission" date="2017-08" db="EMBL/GenBank/DDBJ databases">
        <title>Infants hospitalized years apart are colonized by the same room-sourced microbial strains.</title>
        <authorList>
            <person name="Brooks B."/>
            <person name="Olm M.R."/>
            <person name="Firek B.A."/>
            <person name="Baker R."/>
            <person name="Thomas B.C."/>
            <person name="Morowitz M.J."/>
            <person name="Banfield J.F."/>
        </authorList>
    </citation>
    <scope>NUCLEOTIDE SEQUENCE [LARGE SCALE GENOMIC DNA]</scope>
    <source>
        <strain evidence="1">S2_009_000_R2_77</strain>
    </source>
</reference>
<name>A0A2W5CXP6_9PSED</name>
<dbReference type="Proteomes" id="UP000249198">
    <property type="component" value="Unassembled WGS sequence"/>
</dbReference>
<protein>
    <submittedName>
        <fullName evidence="1">Uncharacterized protein</fullName>
    </submittedName>
</protein>
<proteinExistence type="predicted"/>
<dbReference type="EMBL" id="QFOH01000010">
    <property type="protein sequence ID" value="PZP24141.1"/>
    <property type="molecule type" value="Genomic_DNA"/>
</dbReference>
<evidence type="ECO:0000313" key="1">
    <source>
        <dbReference type="EMBL" id="PZP24141.1"/>
    </source>
</evidence>
<gene>
    <name evidence="1" type="ORF">DI599_08975</name>
</gene>